<dbReference type="PANTHER" id="PTHR32063">
    <property type="match status" value="1"/>
</dbReference>
<evidence type="ECO:0000313" key="2">
    <source>
        <dbReference type="EMBL" id="MBC6492674.1"/>
    </source>
</evidence>
<feature type="transmembrane region" description="Helical" evidence="1">
    <location>
        <begin position="329"/>
        <end position="350"/>
    </location>
</feature>
<feature type="transmembrane region" description="Helical" evidence="1">
    <location>
        <begin position="357"/>
        <end position="377"/>
    </location>
</feature>
<name>A0ABR7MCW6_9BACT</name>
<dbReference type="PRINTS" id="PR00702">
    <property type="entry name" value="ACRIFLAVINRP"/>
</dbReference>
<feature type="transmembrane region" description="Helical" evidence="1">
    <location>
        <begin position="908"/>
        <end position="931"/>
    </location>
</feature>
<keyword evidence="1" id="KW-1133">Transmembrane helix</keyword>
<feature type="transmembrane region" description="Helical" evidence="1">
    <location>
        <begin position="383"/>
        <end position="406"/>
    </location>
</feature>
<feature type="transmembrane region" description="Helical" evidence="1">
    <location>
        <begin position="979"/>
        <end position="1001"/>
    </location>
</feature>
<dbReference type="Pfam" id="PF00873">
    <property type="entry name" value="ACR_tran"/>
    <property type="match status" value="1"/>
</dbReference>
<dbReference type="SUPFAM" id="SSF82866">
    <property type="entry name" value="Multidrug efflux transporter AcrB transmembrane domain"/>
    <property type="match status" value="2"/>
</dbReference>
<dbReference type="RefSeq" id="WP_187257997.1">
    <property type="nucleotide sequence ID" value="NZ_JBHULF010000019.1"/>
</dbReference>
<sequence length="1012" mass="111769">MRITAFFVKHYQFTLVVFLMVVVVSLTTMLNMPRAEDPEISPPQYPIVVLYPGTSPKDMEELVVKPIEKKVSELENLKRVLTKIDDGVALIMVEYKYNVDVETKYQELVREINALRPELPADLYSIEVKKVTPTDVSVLQLALVSENASDERMKFYAELLKEDLEKIKSLKKVSYWGVPDQVVRVDLRLDKIAQMKIPVNYVIGSIQSEAANIPAGNIRAGTKTFNVKTSGKYKSLEEIQHTIVFSANGKIVYLKDVADVQFHYKEEKHLTRLNGHRAALVTAAQKSGENIGKTQEAYLPVIEAFEKKLPANIELVRHFDQADNVNRRLGGLGIDFLIAIGLVLITLVPLGWRASAVVMVAIPLSLGIGIVMLNAMGFSLNQLSIVGLVVALGLLVDDSIVVVENIERWLRGGHSKQFAVIEATKQIGLAVLGCTATLIIAFLPLVFMPEASGEFIRGLPMAVIFSVFASMLVSLTIVPFMASKVFKTDHNPEGNIFLRGLKKLISGSYSKLLERALKRPWLTLFIAFLLFGGSLAIIKVMGFSLFPASEKPQFLVNVNMPLQSNLEATDRMARLVEGELKKEPLIRYYTTNVGKGNPRIYYNEIPENEKPDHAQFYVQLQDGTNPAKKIELIEKLRARFLSVAGARIEVKDFEQGPQIDAPVSIRIKGDNLDTLRALAGRGEALLKSIPGAIYVKNEVDVLKSDIRLRINTEKSRALGIQTADIDRTVRLAISGIDVGKYTDENGDEFDIMVNAPRDKYATLQQFNAIFVNNAMGVPVPLSQIAQLEFETSPTTIRHLDKKRFVLLNAFTEKGVLAQNITKAFLEKTAALKMPAGYELELAGEEQSKNEAFGGSFLTVIIATVFLFIMVLILEFKTFKSTLIVLSVIPLGIIGGVLMLWATGNPMSFVAIVGFIGLAGIEVKNSILLVDFTNQLRAEGMELDQAIREAGELRFLPIVLTSLTAIGGLMPIALSSNPLISPLALVLIGGLISSTLLSRIVTPVVYKLIPPRV</sequence>
<dbReference type="PANTHER" id="PTHR32063:SF0">
    <property type="entry name" value="SWARMING MOTILITY PROTEIN SWRC"/>
    <property type="match status" value="1"/>
</dbReference>
<keyword evidence="1" id="KW-0472">Membrane</keyword>
<feature type="transmembrane region" description="Helical" evidence="1">
    <location>
        <begin position="952"/>
        <end position="973"/>
    </location>
</feature>
<proteinExistence type="predicted"/>
<dbReference type="Gene3D" id="3.30.70.1440">
    <property type="entry name" value="Multidrug efflux transporter AcrB pore domain"/>
    <property type="match status" value="1"/>
</dbReference>
<evidence type="ECO:0000256" key="1">
    <source>
        <dbReference type="SAM" id="Phobius"/>
    </source>
</evidence>
<dbReference type="EMBL" id="MBUA01000029">
    <property type="protein sequence ID" value="MBC6492674.1"/>
    <property type="molecule type" value="Genomic_DNA"/>
</dbReference>
<keyword evidence="3" id="KW-1185">Reference proteome</keyword>
<feature type="transmembrane region" description="Helical" evidence="1">
    <location>
        <begin position="427"/>
        <end position="447"/>
    </location>
</feature>
<dbReference type="Proteomes" id="UP000765802">
    <property type="component" value="Unassembled WGS sequence"/>
</dbReference>
<reference evidence="2 3" key="1">
    <citation type="submission" date="2016-07" db="EMBL/GenBank/DDBJ databases">
        <title>Genome analysis of Flavihumibacter stibioxidans YS-17.</title>
        <authorList>
            <person name="Shi K."/>
            <person name="Han Y."/>
            <person name="Wang G."/>
        </authorList>
    </citation>
    <scope>NUCLEOTIDE SEQUENCE [LARGE SCALE GENOMIC DNA]</scope>
    <source>
        <strain evidence="2 3">YS-17</strain>
    </source>
</reference>
<dbReference type="InterPro" id="IPR001036">
    <property type="entry name" value="Acrflvin-R"/>
</dbReference>
<dbReference type="SUPFAM" id="SSF82693">
    <property type="entry name" value="Multidrug efflux transporter AcrB pore domain, PN1, PN2, PC1 and PC2 subdomains"/>
    <property type="match status" value="2"/>
</dbReference>
<dbReference type="SUPFAM" id="SSF82714">
    <property type="entry name" value="Multidrug efflux transporter AcrB TolC docking domain, DN and DC subdomains"/>
    <property type="match status" value="2"/>
</dbReference>
<accession>A0ABR7MCW6</accession>
<feature type="transmembrane region" description="Helical" evidence="1">
    <location>
        <begin position="12"/>
        <end position="32"/>
    </location>
</feature>
<gene>
    <name evidence="2" type="ORF">BC349_16580</name>
</gene>
<keyword evidence="1" id="KW-0812">Transmembrane</keyword>
<comment type="caution">
    <text evidence="2">The sequence shown here is derived from an EMBL/GenBank/DDBJ whole genome shotgun (WGS) entry which is preliminary data.</text>
</comment>
<feature type="transmembrane region" description="Helical" evidence="1">
    <location>
        <begin position="882"/>
        <end position="902"/>
    </location>
</feature>
<feature type="transmembrane region" description="Helical" evidence="1">
    <location>
        <begin position="851"/>
        <end position="875"/>
    </location>
</feature>
<dbReference type="Gene3D" id="1.20.1640.10">
    <property type="entry name" value="Multidrug efflux transporter AcrB transmembrane domain"/>
    <property type="match status" value="2"/>
</dbReference>
<dbReference type="Gene3D" id="3.30.70.1320">
    <property type="entry name" value="Multidrug efflux transporter AcrB pore domain like"/>
    <property type="match status" value="1"/>
</dbReference>
<dbReference type="InterPro" id="IPR027463">
    <property type="entry name" value="AcrB_DN_DC_subdom"/>
</dbReference>
<organism evidence="2 3">
    <name type="scientific">Flavihumibacter stibioxidans</name>
    <dbReference type="NCBI Taxonomy" id="1834163"/>
    <lineage>
        <taxon>Bacteria</taxon>
        <taxon>Pseudomonadati</taxon>
        <taxon>Bacteroidota</taxon>
        <taxon>Chitinophagia</taxon>
        <taxon>Chitinophagales</taxon>
        <taxon>Chitinophagaceae</taxon>
        <taxon>Flavihumibacter</taxon>
    </lineage>
</organism>
<feature type="transmembrane region" description="Helical" evidence="1">
    <location>
        <begin position="459"/>
        <end position="482"/>
    </location>
</feature>
<dbReference type="Gene3D" id="3.30.2090.10">
    <property type="entry name" value="Multidrug efflux transporter AcrB TolC docking domain, DN and DC subdomains"/>
    <property type="match status" value="2"/>
</dbReference>
<feature type="transmembrane region" description="Helical" evidence="1">
    <location>
        <begin position="521"/>
        <end position="546"/>
    </location>
</feature>
<protein>
    <submittedName>
        <fullName evidence="2">Multidrug transporter AcrB</fullName>
    </submittedName>
</protein>
<dbReference type="Gene3D" id="3.30.70.1430">
    <property type="entry name" value="Multidrug efflux transporter AcrB pore domain"/>
    <property type="match status" value="2"/>
</dbReference>
<evidence type="ECO:0000313" key="3">
    <source>
        <dbReference type="Proteomes" id="UP000765802"/>
    </source>
</evidence>